<evidence type="ECO:0000313" key="1">
    <source>
        <dbReference type="EMBL" id="GLS25683.1"/>
    </source>
</evidence>
<keyword evidence="2" id="KW-1185">Reference proteome</keyword>
<dbReference type="Proteomes" id="UP001156870">
    <property type="component" value="Unassembled WGS sequence"/>
</dbReference>
<dbReference type="EMBL" id="BSPD01000033">
    <property type="protein sequence ID" value="GLS25683.1"/>
    <property type="molecule type" value="Genomic_DNA"/>
</dbReference>
<evidence type="ECO:0008006" key="3">
    <source>
        <dbReference type="Google" id="ProtNLM"/>
    </source>
</evidence>
<comment type="caution">
    <text evidence="1">The sequence shown here is derived from an EMBL/GenBank/DDBJ whole genome shotgun (WGS) entry which is preliminary data.</text>
</comment>
<proteinExistence type="predicted"/>
<dbReference type="RefSeq" id="WP_232594245.1">
    <property type="nucleotide sequence ID" value="NZ_BSPD01000033.1"/>
</dbReference>
<gene>
    <name evidence="1" type="ORF">GCM10007877_13970</name>
</gene>
<sequence length="90" mass="10310">MLMMLKEDAGLVEVESIRQLSDPYSDYVMASKLRGEEQQEPEPVPKKSLVFVSGERLPACWVNVNYREHSYGSRFKLVSERNGGFVYYGS</sequence>
<dbReference type="AlphaFoldDB" id="A0AA37WLL0"/>
<name>A0AA37WLL0_9GAMM</name>
<evidence type="ECO:0000313" key="2">
    <source>
        <dbReference type="Proteomes" id="UP001156870"/>
    </source>
</evidence>
<accession>A0AA37WLL0</accession>
<organism evidence="1 2">
    <name type="scientific">Marinibactrum halimedae</name>
    <dbReference type="NCBI Taxonomy" id="1444977"/>
    <lineage>
        <taxon>Bacteria</taxon>
        <taxon>Pseudomonadati</taxon>
        <taxon>Pseudomonadota</taxon>
        <taxon>Gammaproteobacteria</taxon>
        <taxon>Cellvibrionales</taxon>
        <taxon>Cellvibrionaceae</taxon>
        <taxon>Marinibactrum</taxon>
    </lineage>
</organism>
<protein>
    <recommendedName>
        <fullName evidence="3">Acetyltransferase</fullName>
    </recommendedName>
</protein>
<reference evidence="1 2" key="1">
    <citation type="journal article" date="2014" name="Int. J. Syst. Evol. Microbiol.">
        <title>Complete genome sequence of Corynebacterium casei LMG S-19264T (=DSM 44701T), isolated from a smear-ripened cheese.</title>
        <authorList>
            <consortium name="US DOE Joint Genome Institute (JGI-PGF)"/>
            <person name="Walter F."/>
            <person name="Albersmeier A."/>
            <person name="Kalinowski J."/>
            <person name="Ruckert C."/>
        </authorList>
    </citation>
    <scope>NUCLEOTIDE SEQUENCE [LARGE SCALE GENOMIC DNA]</scope>
    <source>
        <strain evidence="1 2">NBRC 110095</strain>
    </source>
</reference>